<dbReference type="Gene3D" id="3.30.70.1620">
    <property type="match status" value="1"/>
</dbReference>
<dbReference type="Gene3D" id="1.20.1060.20">
    <property type="match status" value="1"/>
</dbReference>
<evidence type="ECO:0000256" key="1">
    <source>
        <dbReference type="ARBA" id="ARBA00004496"/>
    </source>
</evidence>
<evidence type="ECO:0000313" key="11">
    <source>
        <dbReference type="Proteomes" id="UP000186096"/>
    </source>
</evidence>
<proteinExistence type="inferred from homology"/>
<dbReference type="EMBL" id="FTNI01000014">
    <property type="protein sequence ID" value="SIR75506.1"/>
    <property type="molecule type" value="Genomic_DNA"/>
</dbReference>
<dbReference type="InterPro" id="IPR024704">
    <property type="entry name" value="SMC"/>
</dbReference>
<evidence type="ECO:0000256" key="5">
    <source>
        <dbReference type="ARBA" id="ARBA00023054"/>
    </source>
</evidence>
<feature type="coiled-coil region" evidence="7">
    <location>
        <begin position="767"/>
        <end position="836"/>
    </location>
</feature>
<dbReference type="GO" id="GO:0007062">
    <property type="term" value="P:sister chromatid cohesion"/>
    <property type="evidence" value="ECO:0007669"/>
    <property type="project" value="InterPro"/>
</dbReference>
<dbReference type="SMART" id="SM00968">
    <property type="entry name" value="SMC_hinge"/>
    <property type="match status" value="1"/>
</dbReference>
<feature type="coiled-coil region" evidence="7">
    <location>
        <begin position="918"/>
        <end position="973"/>
    </location>
</feature>
<dbReference type="GO" id="GO:0003677">
    <property type="term" value="F:DNA binding"/>
    <property type="evidence" value="ECO:0007669"/>
    <property type="project" value="UniProtKB-UniRule"/>
</dbReference>
<dbReference type="PIRSF" id="PIRSF005719">
    <property type="entry name" value="SMC"/>
    <property type="match status" value="1"/>
</dbReference>
<accession>A0A1N7DI56</accession>
<dbReference type="CDD" id="cd03278">
    <property type="entry name" value="ABC_SMC_barmotin"/>
    <property type="match status" value="1"/>
</dbReference>
<evidence type="ECO:0000256" key="8">
    <source>
        <dbReference type="SAM" id="MobiDB-lite"/>
    </source>
</evidence>
<evidence type="ECO:0000256" key="2">
    <source>
        <dbReference type="ARBA" id="ARBA00022490"/>
    </source>
</evidence>
<dbReference type="GO" id="GO:0030261">
    <property type="term" value="P:chromosome condensation"/>
    <property type="evidence" value="ECO:0007669"/>
    <property type="project" value="InterPro"/>
</dbReference>
<keyword evidence="11" id="KW-1185">Reference proteome</keyword>
<protein>
    <recommendedName>
        <fullName evidence="7">Chromosome partition protein Smc</fullName>
    </recommendedName>
</protein>
<dbReference type="STRING" id="58117.SAMN05421833_114180"/>
<dbReference type="GO" id="GO:0007059">
    <property type="term" value="P:chromosome segregation"/>
    <property type="evidence" value="ECO:0007669"/>
    <property type="project" value="UniProtKB-UniRule"/>
</dbReference>
<dbReference type="Pfam" id="PF02463">
    <property type="entry name" value="SMC_N"/>
    <property type="match status" value="1"/>
</dbReference>
<feature type="region of interest" description="Disordered" evidence="8">
    <location>
        <begin position="318"/>
        <end position="338"/>
    </location>
</feature>
<keyword evidence="6 7" id="KW-0238">DNA-binding</keyword>
<name>A0A1N7DI56_9ACTN</name>
<evidence type="ECO:0000256" key="3">
    <source>
        <dbReference type="ARBA" id="ARBA00022741"/>
    </source>
</evidence>
<comment type="similarity">
    <text evidence="7">Belongs to the SMC family.</text>
</comment>
<dbReference type="RefSeq" id="WP_076436971.1">
    <property type="nucleotide sequence ID" value="NZ_FTNI01000014.1"/>
</dbReference>
<evidence type="ECO:0000256" key="4">
    <source>
        <dbReference type="ARBA" id="ARBA00022840"/>
    </source>
</evidence>
<comment type="subcellular location">
    <subcellularLocation>
        <location evidence="1 7">Cytoplasm</location>
    </subcellularLocation>
</comment>
<dbReference type="OrthoDB" id="9808768at2"/>
<reference evidence="11" key="1">
    <citation type="submission" date="2017-01" db="EMBL/GenBank/DDBJ databases">
        <authorList>
            <person name="Varghese N."/>
            <person name="Submissions S."/>
        </authorList>
    </citation>
    <scope>NUCLEOTIDE SEQUENCE [LARGE SCALE GENOMIC DNA]</scope>
    <source>
        <strain evidence="11">ATCC 12950</strain>
    </source>
</reference>
<dbReference type="SUPFAM" id="SSF75553">
    <property type="entry name" value="Smc hinge domain"/>
    <property type="match status" value="1"/>
</dbReference>
<keyword evidence="5 7" id="KW-0175">Coiled coil</keyword>
<organism evidence="10 11">
    <name type="scientific">Microbispora rosea</name>
    <dbReference type="NCBI Taxonomy" id="58117"/>
    <lineage>
        <taxon>Bacteria</taxon>
        <taxon>Bacillati</taxon>
        <taxon>Actinomycetota</taxon>
        <taxon>Actinomycetes</taxon>
        <taxon>Streptosporangiales</taxon>
        <taxon>Streptosporangiaceae</taxon>
        <taxon>Microbispora</taxon>
    </lineage>
</organism>
<dbReference type="SUPFAM" id="SSF52540">
    <property type="entry name" value="P-loop containing nucleoside triphosphate hydrolases"/>
    <property type="match status" value="2"/>
</dbReference>
<keyword evidence="2 7" id="KW-0963">Cytoplasm</keyword>
<feature type="domain" description="SMC hinge" evidence="9">
    <location>
        <begin position="543"/>
        <end position="659"/>
    </location>
</feature>
<comment type="domain">
    <text evidence="7">Contains large globular domains required for ATP hydrolysis at each terminus and a third globular domain forming a flexible hinge near the middle of the molecule. These domains are separated by coiled-coil structures.</text>
</comment>
<dbReference type="InterPro" id="IPR010935">
    <property type="entry name" value="SMC_hinge"/>
</dbReference>
<dbReference type="Gene3D" id="3.40.50.300">
    <property type="entry name" value="P-loop containing nucleotide triphosphate hydrolases"/>
    <property type="match status" value="2"/>
</dbReference>
<evidence type="ECO:0000313" key="10">
    <source>
        <dbReference type="EMBL" id="SIR75506.1"/>
    </source>
</evidence>
<dbReference type="HAMAP" id="MF_01894">
    <property type="entry name" value="Smc_prok"/>
    <property type="match status" value="1"/>
</dbReference>
<dbReference type="Pfam" id="PF06470">
    <property type="entry name" value="SMC_hinge"/>
    <property type="match status" value="1"/>
</dbReference>
<dbReference type="AlphaFoldDB" id="A0A1N7DI56"/>
<dbReference type="InterPro" id="IPR011890">
    <property type="entry name" value="SMC_prok"/>
</dbReference>
<feature type="coiled-coil region" evidence="7">
    <location>
        <begin position="1026"/>
        <end position="1088"/>
    </location>
</feature>
<dbReference type="InterPro" id="IPR003395">
    <property type="entry name" value="RecF/RecN/SMC_N"/>
</dbReference>
<dbReference type="InterPro" id="IPR027417">
    <property type="entry name" value="P-loop_NTPase"/>
</dbReference>
<feature type="compositionally biased region" description="Basic and acidic residues" evidence="8">
    <location>
        <begin position="319"/>
        <end position="338"/>
    </location>
</feature>
<evidence type="ECO:0000259" key="9">
    <source>
        <dbReference type="SMART" id="SM00968"/>
    </source>
</evidence>
<sequence length="1242" mass="133889">MYLKTLTLRGFKSFASATALRFEPGITAVVGPNGSGKSNVVDALAWVMGEHSAKSLRGGKMEDVIFAGTSSRPPLGRAEVTLTIDNSDGALPIDYTEVTISRLMFRSGQSEYAINGDTCRLLDIQELLSDSGIGREMHVIVGQGQLDQVLHAGPEERRAFIEEAAGVLKHRKRKEKALRKLDAMQANLTRVQDLVAELRRQLKPLGRQAEIARKAAVIQADLRDARLRLLADDVITLRDTLQREEADEAAVQARRAQVEAELAEGQRREAELEAAENEAQPRLKAAQETYYRLSALRERLRGVESLAAERRRHAADAASIERRGRDPEDLEREAAEVREQERVLADELDEARERLAAAVEVRAEAEEALAAEERRLTAAARAAADRREALARLRGQVESARSRARAAGDEIGRLTKAVEDATRRAEQAQDDLDAQALDEAPADPELVAELEAAQEGVDLARAAVEEARAVAEQAEAVVERVRAELAAPRDALAAAKAAVNTARAADQESQRAVAALQARCEALEMSLAGGADGAAALLGAGLPGLLGPIATLLAVRPGAEAAIAAVLAVDGVAVASLTAAVAAVEHLREADAGRAALLIAGDRQSDGGPSGAARPETPVAGAEWAADLVTVPDELRPAVEALLSDVVVVPDLLTARKVVDAHPELRAVTTSGDLLGVNAAHGGSGGGSSLLQMRTALDEAAADLATARAGAERHAEALAEAVAAERECQLALEAAQARVAEAQSGVSVAQSGVNAAQNGLNAAQAGLDRLRGRQREADQRAAAAAKQLARLEAAVKAAQDEAARLSRSVVDAQESREQAQAAVVELEEQLAEAEYAAELEAEPTTDTRDELAAACGVTRQAEMEARLTVRTAEERVRGIAGRADALLRAAQRERQDRARAAADRERRRRQAEIAATVADGARAALNALEGSLARAAEERDEAERARGQIDAELKQVRLRVRELSSELDSLVNRVHGSEMARTERRLRLEQMEQRALEEYGIELEPLIAEYGPSVPVPGDPPVPYVREEQQNRARTAERQMTQLGKVNPLALEEFAALEERHAFLTSQLEDLKKTRRDLLLVVKEVDDRVEQVFAAAYEDVAREFQGIFQRVFPGGEGRLLLTDPEDMLTTGVEVEARPPGKKVKRLSLLSGGERSLTAVAFLISIFKARPSPFYVMDEVEAALDDTNTQRLLTLFEELRQTSQLIVITHQKRTMEIADALYGVSMRGDGVTQVVSQRLREKV</sequence>
<dbReference type="PANTHER" id="PTHR43977">
    <property type="entry name" value="STRUCTURAL MAINTENANCE OF CHROMOSOMES PROTEIN 3"/>
    <property type="match status" value="1"/>
</dbReference>
<dbReference type="GO" id="GO:0005694">
    <property type="term" value="C:chromosome"/>
    <property type="evidence" value="ECO:0007669"/>
    <property type="project" value="InterPro"/>
</dbReference>
<dbReference type="GO" id="GO:0005737">
    <property type="term" value="C:cytoplasm"/>
    <property type="evidence" value="ECO:0007669"/>
    <property type="project" value="UniProtKB-SubCell"/>
</dbReference>
<dbReference type="GO" id="GO:0006260">
    <property type="term" value="P:DNA replication"/>
    <property type="evidence" value="ECO:0007669"/>
    <property type="project" value="UniProtKB-UniRule"/>
</dbReference>
<keyword evidence="3 7" id="KW-0547">Nucleotide-binding</keyword>
<keyword evidence="4 7" id="KW-0067">ATP-binding</keyword>
<comment type="subunit">
    <text evidence="7">Homodimer.</text>
</comment>
<feature type="coiled-coil region" evidence="7">
    <location>
        <begin position="241"/>
        <end position="280"/>
    </location>
</feature>
<dbReference type="FunFam" id="3.40.50.300:FF:000984">
    <property type="entry name" value="Chromosome partition protein Smc"/>
    <property type="match status" value="1"/>
</dbReference>
<dbReference type="GO" id="GO:0005524">
    <property type="term" value="F:ATP binding"/>
    <property type="evidence" value="ECO:0007669"/>
    <property type="project" value="UniProtKB-UniRule"/>
</dbReference>
<dbReference type="InterPro" id="IPR036277">
    <property type="entry name" value="SMC_hinge_sf"/>
</dbReference>
<dbReference type="FunFam" id="3.40.50.300:FF:000901">
    <property type="entry name" value="Chromosome partition protein Smc"/>
    <property type="match status" value="1"/>
</dbReference>
<evidence type="ECO:0000256" key="6">
    <source>
        <dbReference type="ARBA" id="ARBA00023125"/>
    </source>
</evidence>
<feature type="binding site" evidence="7">
    <location>
        <begin position="32"/>
        <end position="39"/>
    </location>
    <ligand>
        <name>ATP</name>
        <dbReference type="ChEBI" id="CHEBI:30616"/>
    </ligand>
</feature>
<comment type="function">
    <text evidence="7">Required for chromosome condensation and partitioning.</text>
</comment>
<feature type="coiled-coil region" evidence="7">
    <location>
        <begin position="167"/>
        <end position="201"/>
    </location>
</feature>
<dbReference type="GO" id="GO:0016887">
    <property type="term" value="F:ATP hydrolysis activity"/>
    <property type="evidence" value="ECO:0007669"/>
    <property type="project" value="InterPro"/>
</dbReference>
<evidence type="ECO:0000256" key="7">
    <source>
        <dbReference type="HAMAP-Rule" id="MF_01894"/>
    </source>
</evidence>
<dbReference type="Proteomes" id="UP000186096">
    <property type="component" value="Unassembled WGS sequence"/>
</dbReference>
<gene>
    <name evidence="7" type="primary">smc</name>
    <name evidence="10" type="ORF">SAMN05421833_114180</name>
</gene>